<feature type="compositionally biased region" description="Polar residues" evidence="1">
    <location>
        <begin position="22"/>
        <end position="32"/>
    </location>
</feature>
<feature type="compositionally biased region" description="Low complexity" evidence="1">
    <location>
        <begin position="1"/>
        <end position="21"/>
    </location>
</feature>
<name>A0ABQ8YQ84_9EUKA</name>
<evidence type="ECO:0000313" key="2">
    <source>
        <dbReference type="EMBL" id="KAJ6246769.1"/>
    </source>
</evidence>
<organism evidence="2 3">
    <name type="scientific">Anaeramoeba flamelloides</name>
    <dbReference type="NCBI Taxonomy" id="1746091"/>
    <lineage>
        <taxon>Eukaryota</taxon>
        <taxon>Metamonada</taxon>
        <taxon>Anaeramoebidae</taxon>
        <taxon>Anaeramoeba</taxon>
    </lineage>
</organism>
<protein>
    <submittedName>
        <fullName evidence="2">P17/29c-like protein</fullName>
    </submittedName>
</protein>
<feature type="region of interest" description="Disordered" evidence="1">
    <location>
        <begin position="231"/>
        <end position="281"/>
    </location>
</feature>
<gene>
    <name evidence="2" type="ORF">M0813_02022</name>
</gene>
<evidence type="ECO:0000256" key="1">
    <source>
        <dbReference type="SAM" id="MobiDB-lite"/>
    </source>
</evidence>
<feature type="compositionally biased region" description="Low complexity" evidence="1">
    <location>
        <begin position="256"/>
        <end position="281"/>
    </location>
</feature>
<dbReference type="EMBL" id="JAOAOG010000131">
    <property type="protein sequence ID" value="KAJ6246769.1"/>
    <property type="molecule type" value="Genomic_DNA"/>
</dbReference>
<sequence>MPNSSTSENSESGLSSVSEQNEISSIKVSISDSETPISSEQSTPSSYSSSGSISGFVSVSVSGSESESESVSVSVSGSRSGSDSQSFSSRSEETNNKSNNQLKTDHLNKAYKKEVKLTKELKARYYKLQRQLEKNKQEIKHHIMTKKTIQQYEKEYQEKYKELVKRFQKKKNKFERKKKNSIKILEELKNNNNPIIEKLENVQNQLNNENKECKLLRKKLDHEKFELEKLLKNRESKKQDQTTPKKKKYTQIVKTQNVNVQNENNNQNQNENENQNQKQNQNQIKQVLVLDENNTTTNNCKAFVDYLKFKINDDFDETDKDYVDSISKSNNIWTFELSDILFKRMELVRMCYKETMTLINKIENNSLILEKDIDEKFLENMSNEVLEEFLEEKLTKSEISQTLQAFLKFQKDIVQHLIVTLKFFIIVYILNYNCQFDSTLDFNPSKHTCIGEDPESVEEDDPILKLFPYLIYQNQNLIKKAIVKSMI</sequence>
<proteinExistence type="predicted"/>
<accession>A0ABQ8YQ84</accession>
<keyword evidence="3" id="KW-1185">Reference proteome</keyword>
<reference evidence="2" key="1">
    <citation type="submission" date="2022-08" db="EMBL/GenBank/DDBJ databases">
        <title>Novel sulfate-reducing endosymbionts in the free-living metamonad Anaeramoeba.</title>
        <authorList>
            <person name="Jerlstrom-Hultqvist J."/>
            <person name="Cepicka I."/>
            <person name="Gallot-Lavallee L."/>
            <person name="Salas-Leiva D."/>
            <person name="Curtis B.A."/>
            <person name="Zahonova K."/>
            <person name="Pipaliya S."/>
            <person name="Dacks J."/>
            <person name="Roger A.J."/>
        </authorList>
    </citation>
    <scope>NUCLEOTIDE SEQUENCE</scope>
    <source>
        <strain evidence="2">Schooner1</strain>
    </source>
</reference>
<evidence type="ECO:0000313" key="3">
    <source>
        <dbReference type="Proteomes" id="UP001150062"/>
    </source>
</evidence>
<feature type="compositionally biased region" description="Low complexity" evidence="1">
    <location>
        <begin position="33"/>
        <end position="89"/>
    </location>
</feature>
<dbReference type="Proteomes" id="UP001150062">
    <property type="component" value="Unassembled WGS sequence"/>
</dbReference>
<feature type="compositionally biased region" description="Basic and acidic residues" evidence="1">
    <location>
        <begin position="231"/>
        <end position="240"/>
    </location>
</feature>
<feature type="region of interest" description="Disordered" evidence="1">
    <location>
        <begin position="1"/>
        <end position="110"/>
    </location>
</feature>
<comment type="caution">
    <text evidence="2">The sequence shown here is derived from an EMBL/GenBank/DDBJ whole genome shotgun (WGS) entry which is preliminary data.</text>
</comment>